<comment type="caution">
    <text evidence="1">The sequence shown here is derived from an EMBL/GenBank/DDBJ whole genome shotgun (WGS) entry which is preliminary data.</text>
</comment>
<proteinExistence type="predicted"/>
<evidence type="ECO:0000313" key="2">
    <source>
        <dbReference type="Proteomes" id="UP000191672"/>
    </source>
</evidence>
<dbReference type="AlphaFoldDB" id="A0A1V6PD65"/>
<organism evidence="1 2">
    <name type="scientific">Penicillium antarcticum</name>
    <dbReference type="NCBI Taxonomy" id="416450"/>
    <lineage>
        <taxon>Eukaryota</taxon>
        <taxon>Fungi</taxon>
        <taxon>Dikarya</taxon>
        <taxon>Ascomycota</taxon>
        <taxon>Pezizomycotina</taxon>
        <taxon>Eurotiomycetes</taxon>
        <taxon>Eurotiomycetidae</taxon>
        <taxon>Eurotiales</taxon>
        <taxon>Aspergillaceae</taxon>
        <taxon>Penicillium</taxon>
    </lineage>
</organism>
<accession>A0A1V6PD65</accession>
<sequence length="81" mass="8660">LRQQQSSQDRSALSIGLAGRCYVNKTTSQPRACVNKAPRRDICVNKASNDVQAPLRGYKTTALARQSIGSSGPPGVFGLLE</sequence>
<protein>
    <submittedName>
        <fullName evidence="1">Uncharacterized protein</fullName>
    </submittedName>
</protein>
<evidence type="ECO:0000313" key="1">
    <source>
        <dbReference type="EMBL" id="OQD74988.1"/>
    </source>
</evidence>
<gene>
    <name evidence="1" type="ORF">PENANT_c164G11393</name>
</gene>
<dbReference type="EMBL" id="MDYN01000164">
    <property type="protein sequence ID" value="OQD74988.1"/>
    <property type="molecule type" value="Genomic_DNA"/>
</dbReference>
<name>A0A1V6PD65_9EURO</name>
<feature type="non-terminal residue" evidence="1">
    <location>
        <position position="1"/>
    </location>
</feature>
<dbReference type="Proteomes" id="UP000191672">
    <property type="component" value="Unassembled WGS sequence"/>
</dbReference>
<keyword evidence="2" id="KW-1185">Reference proteome</keyword>
<feature type="non-terminal residue" evidence="1">
    <location>
        <position position="81"/>
    </location>
</feature>
<reference evidence="2" key="1">
    <citation type="journal article" date="2017" name="Nat. Microbiol.">
        <title>Global analysis of biosynthetic gene clusters reveals vast potential of secondary metabolite production in Penicillium species.</title>
        <authorList>
            <person name="Nielsen J.C."/>
            <person name="Grijseels S."/>
            <person name="Prigent S."/>
            <person name="Ji B."/>
            <person name="Dainat J."/>
            <person name="Nielsen K.F."/>
            <person name="Frisvad J.C."/>
            <person name="Workman M."/>
            <person name="Nielsen J."/>
        </authorList>
    </citation>
    <scope>NUCLEOTIDE SEQUENCE [LARGE SCALE GENOMIC DNA]</scope>
    <source>
        <strain evidence="2">IBT 31811</strain>
    </source>
</reference>